<dbReference type="Pfam" id="PF05910">
    <property type="entry name" value="DUF868"/>
    <property type="match status" value="1"/>
</dbReference>
<dbReference type="Proteomes" id="UP000188354">
    <property type="component" value="Chromosome LG09"/>
</dbReference>
<dbReference type="InterPro" id="IPR008586">
    <property type="entry name" value="DUF868_pln"/>
</dbReference>
<evidence type="ECO:0000313" key="1">
    <source>
        <dbReference type="EMBL" id="OIW04271.1"/>
    </source>
</evidence>
<reference evidence="1 2" key="1">
    <citation type="journal article" date="2017" name="Plant Biotechnol. J.">
        <title>A comprehensive draft genome sequence for lupin (Lupinus angustifolius), an emerging health food: insights into plant-microbe interactions and legume evolution.</title>
        <authorList>
            <person name="Hane J.K."/>
            <person name="Ming Y."/>
            <person name="Kamphuis L.G."/>
            <person name="Nelson M.N."/>
            <person name="Garg G."/>
            <person name="Atkins C.A."/>
            <person name="Bayer P.E."/>
            <person name="Bravo A."/>
            <person name="Bringans S."/>
            <person name="Cannon S."/>
            <person name="Edwards D."/>
            <person name="Foley R."/>
            <person name="Gao L.L."/>
            <person name="Harrison M.J."/>
            <person name="Huang W."/>
            <person name="Hurgobin B."/>
            <person name="Li S."/>
            <person name="Liu C.W."/>
            <person name="McGrath A."/>
            <person name="Morahan G."/>
            <person name="Murray J."/>
            <person name="Weller J."/>
            <person name="Jian J."/>
            <person name="Singh K.B."/>
        </authorList>
    </citation>
    <scope>NUCLEOTIDE SEQUENCE [LARGE SCALE GENOMIC DNA]</scope>
    <source>
        <strain evidence="2">cv. Tanjil</strain>
        <tissue evidence="1">Whole plant</tissue>
    </source>
</reference>
<dbReference type="STRING" id="3871.A0A4P1R8A0"/>
<dbReference type="OrthoDB" id="731074at2759"/>
<name>A0A4P1R8A0_LUPAN</name>
<dbReference type="Gramene" id="OIW04271">
    <property type="protein sequence ID" value="OIW04271"/>
    <property type="gene ID" value="TanjilG_00831"/>
</dbReference>
<sequence length="309" mass="35542">MAKPHVEIVPLTIPEPQSNKITYNDKATKKGALQQHAVIFVYETKVAELNRSIIVTWCKSTTEHSLSMSVEKICSEENKHTCKIDLESGQSWGKKGLKSFEIDGARVDIFWDFRHAIFSTSPEPSSCYYVALVCKKELLLLLGDLAKDAYRRTRSKPSSEDVTLLCKKENVYGKKVFCTRAMLEEGKRENDIVIETSLSGPDDPEMWISIDGMLASRIMNLNWRFRGNEIVMMNNLPVQIFWDVHDWLFNEIGSGPGLFIFKPDFFEANSYPNSRECHEKREDRSKDELGEESPFSRGFCHFLYAWRTS</sequence>
<dbReference type="AlphaFoldDB" id="A0A4P1R8A0"/>
<proteinExistence type="predicted"/>
<evidence type="ECO:0000313" key="2">
    <source>
        <dbReference type="Proteomes" id="UP000188354"/>
    </source>
</evidence>
<dbReference type="KEGG" id="lang:109356886"/>
<organism evidence="1 2">
    <name type="scientific">Lupinus angustifolius</name>
    <name type="common">Narrow-leaved blue lupine</name>
    <dbReference type="NCBI Taxonomy" id="3871"/>
    <lineage>
        <taxon>Eukaryota</taxon>
        <taxon>Viridiplantae</taxon>
        <taxon>Streptophyta</taxon>
        <taxon>Embryophyta</taxon>
        <taxon>Tracheophyta</taxon>
        <taxon>Spermatophyta</taxon>
        <taxon>Magnoliopsida</taxon>
        <taxon>eudicotyledons</taxon>
        <taxon>Gunneridae</taxon>
        <taxon>Pentapetalae</taxon>
        <taxon>rosids</taxon>
        <taxon>fabids</taxon>
        <taxon>Fabales</taxon>
        <taxon>Fabaceae</taxon>
        <taxon>Papilionoideae</taxon>
        <taxon>50 kb inversion clade</taxon>
        <taxon>genistoids sensu lato</taxon>
        <taxon>core genistoids</taxon>
        <taxon>Genisteae</taxon>
        <taxon>Lupinus</taxon>
    </lineage>
</organism>
<protein>
    <recommendedName>
        <fullName evidence="3">DUF868 domain-containing protein</fullName>
    </recommendedName>
</protein>
<evidence type="ECO:0008006" key="3">
    <source>
        <dbReference type="Google" id="ProtNLM"/>
    </source>
</evidence>
<dbReference type="EMBL" id="CM007369">
    <property type="protein sequence ID" value="OIW04271.1"/>
    <property type="molecule type" value="Genomic_DNA"/>
</dbReference>
<gene>
    <name evidence="1" type="ORF">TanjilG_00831</name>
</gene>
<dbReference type="PANTHER" id="PTHR31972:SF54">
    <property type="entry name" value="KINESIN-LIKE PROTEIN (DUF868)"/>
    <property type="match status" value="1"/>
</dbReference>
<keyword evidence="2" id="KW-1185">Reference proteome</keyword>
<dbReference type="PANTHER" id="PTHR31972">
    <property type="entry name" value="EXPRESSED PROTEIN"/>
    <property type="match status" value="1"/>
</dbReference>
<accession>A0A4P1R8A0</accession>